<proteinExistence type="predicted"/>
<dbReference type="Proteomes" id="UP001210925">
    <property type="component" value="Unassembled WGS sequence"/>
</dbReference>
<evidence type="ECO:0008006" key="4">
    <source>
        <dbReference type="Google" id="ProtNLM"/>
    </source>
</evidence>
<gene>
    <name evidence="2" type="ORF">HK103_005549</name>
</gene>
<organism evidence="2 3">
    <name type="scientific">Boothiomyces macroporosus</name>
    <dbReference type="NCBI Taxonomy" id="261099"/>
    <lineage>
        <taxon>Eukaryota</taxon>
        <taxon>Fungi</taxon>
        <taxon>Fungi incertae sedis</taxon>
        <taxon>Chytridiomycota</taxon>
        <taxon>Chytridiomycota incertae sedis</taxon>
        <taxon>Chytridiomycetes</taxon>
        <taxon>Rhizophydiales</taxon>
        <taxon>Terramycetaceae</taxon>
        <taxon>Boothiomyces</taxon>
    </lineage>
</organism>
<feature type="compositionally biased region" description="Basic residues" evidence="1">
    <location>
        <begin position="15"/>
        <end position="28"/>
    </location>
</feature>
<evidence type="ECO:0000256" key="1">
    <source>
        <dbReference type="SAM" id="MobiDB-lite"/>
    </source>
</evidence>
<sequence length="598" mass="68317">MDQLTMMLQTPWHNPKAKPKEKKEKKRKLIQDSSPVSFSSNSPPDFGFQFDSSFYQQPGDFDQFMMSPLDFHLPSQMGPAGQIGGIEFDNFFNELDLERHLVEISFLYNCGFSVAEESDQSIIPCQRFSTSANLKKALCFHSTFFSTHPLLFPTKKPSLAEKYQKAQTYMIKETPKVYTNNQELCDDVRALLIQATSLFSLGNCEESRKFTSQAYFTGKTHGLFTVETFQGANSIISVDDLNSQVALMSLSQKSFYSNASEAEITEGLAIIAFCLRADTLNSIASGQGFLIDEAEYPSMHKPAFARPATTSSRRQNVPHNLAQNSIWEKTQWAPMFDDIKQLSISIGDWLPDAKMRAYSEIFLWKIVRKALRFTRTYKYSQICSKKDKAFYKRRKFNYITVRQFCDTPENFAPFNDLSIFDSDNYLNPKPFPKIRNSPDIINLYLTLLVMTCYLHLSGDQNDSTNLYSLKIDQPPKYTSKQILFCCIMALDHILKMCNTPNVPRDSFFGAYDYNTIQLSQAMMTPDDYNPSPIFTDAYSALLIYSIASSCYMAHSKDPLCHIVKDTIMASVLPTLKRIGNIWPMSKKYHDFLEAQLSC</sequence>
<name>A0AAD5UF66_9FUNG</name>
<protein>
    <recommendedName>
        <fullName evidence="4">Transcription factor domain-containing protein</fullName>
    </recommendedName>
</protein>
<accession>A0AAD5UF66</accession>
<keyword evidence="3" id="KW-1185">Reference proteome</keyword>
<comment type="caution">
    <text evidence="2">The sequence shown here is derived from an EMBL/GenBank/DDBJ whole genome shotgun (WGS) entry which is preliminary data.</text>
</comment>
<feature type="compositionally biased region" description="Low complexity" evidence="1">
    <location>
        <begin position="33"/>
        <end position="43"/>
    </location>
</feature>
<reference evidence="2" key="1">
    <citation type="submission" date="2020-05" db="EMBL/GenBank/DDBJ databases">
        <title>Phylogenomic resolution of chytrid fungi.</title>
        <authorList>
            <person name="Stajich J.E."/>
            <person name="Amses K."/>
            <person name="Simmons R."/>
            <person name="Seto K."/>
            <person name="Myers J."/>
            <person name="Bonds A."/>
            <person name="Quandt C.A."/>
            <person name="Barry K."/>
            <person name="Liu P."/>
            <person name="Grigoriev I."/>
            <person name="Longcore J.E."/>
            <person name="James T.Y."/>
        </authorList>
    </citation>
    <scope>NUCLEOTIDE SEQUENCE</scope>
    <source>
        <strain evidence="2">PLAUS21</strain>
    </source>
</reference>
<evidence type="ECO:0000313" key="3">
    <source>
        <dbReference type="Proteomes" id="UP001210925"/>
    </source>
</evidence>
<evidence type="ECO:0000313" key="2">
    <source>
        <dbReference type="EMBL" id="KAJ3256420.1"/>
    </source>
</evidence>
<feature type="region of interest" description="Disordered" evidence="1">
    <location>
        <begin position="1"/>
        <end position="43"/>
    </location>
</feature>
<dbReference type="AlphaFoldDB" id="A0AAD5UF66"/>
<dbReference type="EMBL" id="JADGKB010000051">
    <property type="protein sequence ID" value="KAJ3256420.1"/>
    <property type="molecule type" value="Genomic_DNA"/>
</dbReference>
<feature type="compositionally biased region" description="Polar residues" evidence="1">
    <location>
        <begin position="1"/>
        <end position="12"/>
    </location>
</feature>